<feature type="compositionally biased region" description="Basic and acidic residues" evidence="1">
    <location>
        <begin position="294"/>
        <end position="303"/>
    </location>
</feature>
<feature type="region of interest" description="Disordered" evidence="1">
    <location>
        <begin position="230"/>
        <end position="393"/>
    </location>
</feature>
<feature type="compositionally biased region" description="Polar residues" evidence="1">
    <location>
        <begin position="690"/>
        <end position="712"/>
    </location>
</feature>
<name>A0A915LUN5_MELJA</name>
<feature type="domain" description="C2H2-type" evidence="2">
    <location>
        <begin position="398"/>
        <end position="421"/>
    </location>
</feature>
<feature type="compositionally biased region" description="Polar residues" evidence="1">
    <location>
        <begin position="354"/>
        <end position="364"/>
    </location>
</feature>
<organism evidence="3 4">
    <name type="scientific">Meloidogyne javanica</name>
    <name type="common">Root-knot nematode worm</name>
    <dbReference type="NCBI Taxonomy" id="6303"/>
    <lineage>
        <taxon>Eukaryota</taxon>
        <taxon>Metazoa</taxon>
        <taxon>Ecdysozoa</taxon>
        <taxon>Nematoda</taxon>
        <taxon>Chromadorea</taxon>
        <taxon>Rhabditida</taxon>
        <taxon>Tylenchina</taxon>
        <taxon>Tylenchomorpha</taxon>
        <taxon>Tylenchoidea</taxon>
        <taxon>Meloidogynidae</taxon>
        <taxon>Meloidogyninae</taxon>
        <taxon>Meloidogyne</taxon>
        <taxon>Meloidogyne incognita group</taxon>
    </lineage>
</organism>
<evidence type="ECO:0000259" key="2">
    <source>
        <dbReference type="PROSITE" id="PS00028"/>
    </source>
</evidence>
<accession>A0A915LUN5</accession>
<evidence type="ECO:0000256" key="1">
    <source>
        <dbReference type="SAM" id="MobiDB-lite"/>
    </source>
</evidence>
<reference evidence="4" key="1">
    <citation type="submission" date="2022-11" db="UniProtKB">
        <authorList>
            <consortium name="WormBaseParasite"/>
        </authorList>
    </citation>
    <scope>IDENTIFICATION</scope>
</reference>
<feature type="region of interest" description="Disordered" evidence="1">
    <location>
        <begin position="689"/>
        <end position="712"/>
    </location>
</feature>
<keyword evidence="3" id="KW-1185">Reference proteome</keyword>
<feature type="region of interest" description="Disordered" evidence="1">
    <location>
        <begin position="582"/>
        <end position="601"/>
    </location>
</feature>
<evidence type="ECO:0000313" key="3">
    <source>
        <dbReference type="Proteomes" id="UP000887561"/>
    </source>
</evidence>
<dbReference type="InterPro" id="IPR013087">
    <property type="entry name" value="Znf_C2H2_type"/>
</dbReference>
<dbReference type="PROSITE" id="PS00028">
    <property type="entry name" value="ZINC_FINGER_C2H2_1"/>
    <property type="match status" value="1"/>
</dbReference>
<dbReference type="WBParaSite" id="scaffold1983_cov270.g4025">
    <property type="protein sequence ID" value="scaffold1983_cov270.g4025"/>
    <property type="gene ID" value="scaffold1983_cov270.g4025"/>
</dbReference>
<feature type="region of interest" description="Disordered" evidence="1">
    <location>
        <begin position="16"/>
        <end position="128"/>
    </location>
</feature>
<proteinExistence type="predicted"/>
<dbReference type="Proteomes" id="UP000887561">
    <property type="component" value="Unplaced"/>
</dbReference>
<feature type="compositionally biased region" description="Polar residues" evidence="1">
    <location>
        <begin position="58"/>
        <end position="79"/>
    </location>
</feature>
<feature type="compositionally biased region" description="Polar residues" evidence="1">
    <location>
        <begin position="549"/>
        <end position="559"/>
    </location>
</feature>
<feature type="region of interest" description="Disordered" evidence="1">
    <location>
        <begin position="498"/>
        <end position="559"/>
    </location>
</feature>
<sequence length="832" mass="90397">MTTEYDDENCGQLIIATDDELVDCPPASPDGESEFSSTTEPSQKLDVEKSNVKVSAHVDSSTSQSQSAIPDSTQISSTETKMDGSNLEIGEIDGKKQELSKNVSTRNKKREKVSTKNFDQKPLNADKHQNKTNEENTAKIVVKHKPHGVHNFLSGTLNKKTMIDKSTCVFTRANGTSNGLEEHLLSMRPGTNVTIDITIICKSGGNTLYICAKWRGQEYHGVLTDGEPLFSHHHSQKRNANSNSNKSHFDNDGSGPSHSMAAEGDRVSNIGGVKRGGKRGGTHLSKPSIATSGPEDKRLKNIADDTVGQPNHANKQLVSSKSCSEPTTPGPVSSEQSSSSSNAFFPHAVPHSPIASTSNPSSFHKQSAKRRLSSASSSSQNTHPGLYEASRRSFPHRCPHKQCGFRFGAIPDLNTHLLIGHQSFERTKAAILESSATQTISPEMNSIGCDPFNISQNNEESSSSSHILCFKCKQLLTKEEKEAFKNCQTTKIIRPNTLSIDEQEEEGPSTTKKQRLQKAKEAENDDSPGFSDISDDAAPTLEKQEQVEKSITSSTNVGRISTDLNNERSQQPQQQTFNETSFPFSVSSNIDPSNLQPGISATMFGQQNPFAISQLQAFVAANQQQSSASPKFLNPSSSGLLSLGTPMSSTATKLDANTQIHHKIYELQEHANTSAVAGGEQLGNVHISAASRSSSTKPLQSQIGSTVSPIPSMRPNSAIASGGQIPPGLLAAAASGIDFNVLQQYTALINQASGNMLINLSLIIKRFLRNGRRHWDSFCEYTEFPGFRFMTSKVTYIVRNYPLPLLEVCRKSVFEHGSPDISNNELMQRVVP</sequence>
<feature type="compositionally biased region" description="Polar residues" evidence="1">
    <location>
        <begin position="308"/>
        <end position="331"/>
    </location>
</feature>
<evidence type="ECO:0000313" key="4">
    <source>
        <dbReference type="WBParaSite" id="scaffold1983_cov270.g4025"/>
    </source>
</evidence>
<dbReference type="AlphaFoldDB" id="A0A915LUN5"/>
<protein>
    <submittedName>
        <fullName evidence="4">C2H2-type domain-containing protein</fullName>
    </submittedName>
</protein>